<evidence type="ECO:0000313" key="2">
    <source>
        <dbReference type="EMBL" id="KJH42637.1"/>
    </source>
</evidence>
<proteinExistence type="predicted"/>
<evidence type="ECO:0000259" key="1">
    <source>
        <dbReference type="Pfam" id="PF14727"/>
    </source>
</evidence>
<dbReference type="STRING" id="29172.A0A0D8XG01"/>
<dbReference type="AlphaFoldDB" id="A0A0D8XG01"/>
<reference evidence="2 3" key="1">
    <citation type="submission" date="2013-11" db="EMBL/GenBank/DDBJ databases">
        <title>Draft genome of the bovine lungworm Dictyocaulus viviparus.</title>
        <authorList>
            <person name="Mitreva M."/>
        </authorList>
    </citation>
    <scope>NUCLEOTIDE SEQUENCE [LARGE SCALE GENOMIC DNA]</scope>
    <source>
        <strain evidence="2 3">HannoverDv2000</strain>
    </source>
</reference>
<reference evidence="3" key="2">
    <citation type="journal article" date="2016" name="Sci. Rep.">
        <title>Dictyocaulus viviparus genome, variome and transcriptome elucidate lungworm biology and support future intervention.</title>
        <authorList>
            <person name="McNulty S.N."/>
            <person name="Strube C."/>
            <person name="Rosa B.A."/>
            <person name="Martin J.C."/>
            <person name="Tyagi R."/>
            <person name="Choi Y.J."/>
            <person name="Wang Q."/>
            <person name="Hallsworth Pepin K."/>
            <person name="Zhang X."/>
            <person name="Ozersky P."/>
            <person name="Wilson R.K."/>
            <person name="Sternberg P.W."/>
            <person name="Gasser R.B."/>
            <person name="Mitreva M."/>
        </authorList>
    </citation>
    <scope>NUCLEOTIDE SEQUENCE [LARGE SCALE GENOMIC DNA]</scope>
    <source>
        <strain evidence="3">HannoverDv2000</strain>
    </source>
</reference>
<dbReference type="OrthoDB" id="10262646at2759"/>
<dbReference type="EMBL" id="KN716643">
    <property type="protein sequence ID" value="KJH42637.1"/>
    <property type="molecule type" value="Genomic_DNA"/>
</dbReference>
<name>A0A0D8XG01_DICVI</name>
<keyword evidence="3" id="KW-1185">Reference proteome</keyword>
<dbReference type="Proteomes" id="UP000053766">
    <property type="component" value="Unassembled WGS sequence"/>
</dbReference>
<dbReference type="PANTHER" id="PTHR20991:SF0">
    <property type="entry name" value="PROTEIN PTHB1"/>
    <property type="match status" value="1"/>
</dbReference>
<accession>A0A0D8XG01</accession>
<dbReference type="GO" id="GO:0034464">
    <property type="term" value="C:BBSome"/>
    <property type="evidence" value="ECO:0007669"/>
    <property type="project" value="InterPro"/>
</dbReference>
<dbReference type="InterPro" id="IPR026511">
    <property type="entry name" value="PTHB1"/>
</dbReference>
<feature type="domain" description="PTHB1 N-terminal" evidence="1">
    <location>
        <begin position="1"/>
        <end position="296"/>
    </location>
</feature>
<organism evidence="2 3">
    <name type="scientific">Dictyocaulus viviparus</name>
    <name type="common">Bovine lungworm</name>
    <dbReference type="NCBI Taxonomy" id="29172"/>
    <lineage>
        <taxon>Eukaryota</taxon>
        <taxon>Metazoa</taxon>
        <taxon>Ecdysozoa</taxon>
        <taxon>Nematoda</taxon>
        <taxon>Chromadorea</taxon>
        <taxon>Rhabditida</taxon>
        <taxon>Rhabditina</taxon>
        <taxon>Rhabditomorpha</taxon>
        <taxon>Strongyloidea</taxon>
        <taxon>Metastrongylidae</taxon>
        <taxon>Dictyocaulus</taxon>
    </lineage>
</organism>
<dbReference type="Pfam" id="PF14727">
    <property type="entry name" value="PHTB1_N"/>
    <property type="match status" value="1"/>
</dbReference>
<sequence>MPLFRISEWYSTVYPSASCITVGNLIGSRVGGENGVLIVLDPGGDEKEPVILEQQIGRSIIDIIIGEFLSGVGPNMIILKFFFSSLDESDLSLRKLEELFSHQITEHAYNMCLIPSVSNQKILVQSVGCTLTLYQGEQCVFSRSPLPALHPGPLSYCYPSSSLITSNEGRLHSVKFSLLAGLGNTGKRVTFDWSFHLGDTCIDMAIEDTPPIVASIVCLCRYNVYCLTTDGTVRWQLRFEVVCTALMIYNVGKESTSIRFCVATSSNTLLVYADNKLMWNCQTEGTIVAVKLSNYRFLWTTASSISSQKFKKCVRLNRPSWITAMSAIKDLLLIEKPVRSLQISLLRI</sequence>
<evidence type="ECO:0000313" key="3">
    <source>
        <dbReference type="Proteomes" id="UP000053766"/>
    </source>
</evidence>
<dbReference type="InterPro" id="IPR028073">
    <property type="entry name" value="PHTB1_N_dom"/>
</dbReference>
<dbReference type="GO" id="GO:0016020">
    <property type="term" value="C:membrane"/>
    <property type="evidence" value="ECO:0007669"/>
    <property type="project" value="TreeGrafter"/>
</dbReference>
<dbReference type="GO" id="GO:0060271">
    <property type="term" value="P:cilium assembly"/>
    <property type="evidence" value="ECO:0007669"/>
    <property type="project" value="TreeGrafter"/>
</dbReference>
<gene>
    <name evidence="2" type="ORF">DICVIV_11363</name>
</gene>
<dbReference type="PANTHER" id="PTHR20991">
    <property type="entry name" value="PARATHYROID HORMONE-RESPONSIVE B1 GENE"/>
    <property type="match status" value="1"/>
</dbReference>
<protein>
    <recommendedName>
        <fullName evidence="1">PTHB1 N-terminal domain-containing protein</fullName>
    </recommendedName>
</protein>